<dbReference type="AlphaFoldDB" id="A0A7J8ZCA0"/>
<dbReference type="Proteomes" id="UP000593574">
    <property type="component" value="Unassembled WGS sequence"/>
</dbReference>
<gene>
    <name evidence="2" type="ORF">Golax_024047</name>
</gene>
<dbReference type="EMBL" id="JABEZV010000004">
    <property type="protein sequence ID" value="MBA0708974.1"/>
    <property type="molecule type" value="Genomic_DNA"/>
</dbReference>
<evidence type="ECO:0000313" key="2">
    <source>
        <dbReference type="EMBL" id="MBA0708974.1"/>
    </source>
</evidence>
<keyword evidence="3" id="KW-1185">Reference proteome</keyword>
<accession>A0A7J8ZCA0</accession>
<feature type="region of interest" description="Disordered" evidence="1">
    <location>
        <begin position="154"/>
        <end position="183"/>
    </location>
</feature>
<comment type="caution">
    <text evidence="2">The sequence shown here is derived from an EMBL/GenBank/DDBJ whole genome shotgun (WGS) entry which is preliminary data.</text>
</comment>
<organism evidence="2 3">
    <name type="scientific">Gossypium laxum</name>
    <dbReference type="NCBI Taxonomy" id="34288"/>
    <lineage>
        <taxon>Eukaryota</taxon>
        <taxon>Viridiplantae</taxon>
        <taxon>Streptophyta</taxon>
        <taxon>Embryophyta</taxon>
        <taxon>Tracheophyta</taxon>
        <taxon>Spermatophyta</taxon>
        <taxon>Magnoliopsida</taxon>
        <taxon>eudicotyledons</taxon>
        <taxon>Gunneridae</taxon>
        <taxon>Pentapetalae</taxon>
        <taxon>rosids</taxon>
        <taxon>malvids</taxon>
        <taxon>Malvales</taxon>
        <taxon>Malvaceae</taxon>
        <taxon>Malvoideae</taxon>
        <taxon>Gossypium</taxon>
    </lineage>
</organism>
<evidence type="ECO:0000313" key="3">
    <source>
        <dbReference type="Proteomes" id="UP000593574"/>
    </source>
</evidence>
<name>A0A7J8ZCA0_9ROSI</name>
<sequence length="183" mass="21666">MSRQNTSVSRQSNQYTPKFKISKCVVTLNPDVAASVKQPTFIKEFGTNLRTEDQESRRPEGANWETIRYEGKRCSSPLEQFKKQVCIRTWIHHNMKRCINGQKVKSNIPHIKWMIRWMQETGLVLQEFVRLNNMRVQKYSPELFGPIHSYYEAEKKGREEMEDNEDDKGEEEGDEIDFEEEDD</sequence>
<feature type="compositionally biased region" description="Acidic residues" evidence="1">
    <location>
        <begin position="160"/>
        <end position="183"/>
    </location>
</feature>
<proteinExistence type="predicted"/>
<evidence type="ECO:0000256" key="1">
    <source>
        <dbReference type="SAM" id="MobiDB-lite"/>
    </source>
</evidence>
<protein>
    <submittedName>
        <fullName evidence="2">Uncharacterized protein</fullName>
    </submittedName>
</protein>
<reference evidence="2 3" key="1">
    <citation type="journal article" date="2019" name="Genome Biol. Evol.">
        <title>Insights into the evolution of the New World diploid cottons (Gossypium, subgenus Houzingenia) based on genome sequencing.</title>
        <authorList>
            <person name="Grover C.E."/>
            <person name="Arick M.A. 2nd"/>
            <person name="Thrash A."/>
            <person name="Conover J.L."/>
            <person name="Sanders W.S."/>
            <person name="Peterson D.G."/>
            <person name="Frelichowski J.E."/>
            <person name="Scheffler J.A."/>
            <person name="Scheffler B.E."/>
            <person name="Wendel J.F."/>
        </authorList>
    </citation>
    <scope>NUCLEOTIDE SEQUENCE [LARGE SCALE GENOMIC DNA]</scope>
    <source>
        <strain evidence="2">4</strain>
        <tissue evidence="2">Leaf</tissue>
    </source>
</reference>